<evidence type="ECO:0000256" key="1">
    <source>
        <dbReference type="ARBA" id="ARBA00022612"/>
    </source>
</evidence>
<proteinExistence type="predicted"/>
<reference evidence="3 4" key="1">
    <citation type="submission" date="2018-11" db="EMBL/GenBank/DDBJ databases">
        <title>Genomic Encyclopedia of Type Strains, Phase IV (KMG-IV): sequencing the most valuable type-strain genomes for metagenomic binning, comparative biology and taxonomic classification.</title>
        <authorList>
            <person name="Goeker M."/>
        </authorList>
    </citation>
    <scope>NUCLEOTIDE SEQUENCE [LARGE SCALE GENOMIC DNA]</scope>
    <source>
        <strain evidence="3 4">DSM 29158</strain>
    </source>
</reference>
<gene>
    <name evidence="3" type="ORF">EDD62_1703</name>
</gene>
<feature type="domain" description="Terminase large subunit gp17-like C-terminal" evidence="2">
    <location>
        <begin position="412"/>
        <end position="557"/>
    </location>
</feature>
<dbReference type="InterPro" id="IPR027417">
    <property type="entry name" value="P-loop_NTPase"/>
</dbReference>
<sequence>MSNSINVALSEEGFLRSREERVELQRILTEELTLLSQIIENGKASPKEVERFFTVDEQLRQLKRINECEFDVARFSVEYFSDDANPDNDENLIPKGSNYDNMSEFHKELTGMLSKVSSKEKDDNIAWACPRRHAKTAYASNIFPVHQAVYKHRQFMVIVSETADMAGTFITWGNRQFKFNDKLIRDFGMLLHESPSKNELDNKQEYVTLNGVKIMARGAGGQMRGMRYGKSRPELIIFDDLEGEENVSTPEQMKKMEAWFNETALPALALDGIAVYIGTILCYDSLLDKVLRNDRRFEGRRYKAVKKFPSNTEMWTKWKKIYLSDKEGAVEQAKQFYEDNRQKMDEGVELLWSEYYGYYWFVVQLVNMGAKAFNQEYQNEPTDEERQIFKPENFVYYEDKDLLGKELEYYCGIDFAMGKEKGDFSSMITIAKNIHTDVCYIVDVYNERVHPKEFLEAIIDNVKIYQYEGIAVETQMAQEFFADTLSDRLNEIGYPAHLRVTPIKQRTRKSLRIEAMSPDVNNGRIRFKYDQTDIIGQYTMYPMAPHDDMIDACEMAYGLATNHAQGTISNFGNYYNRQLSNEPKHARYSRYLNKLSYERKRGG</sequence>
<dbReference type="AlphaFoldDB" id="A0A3N5BBH1"/>
<evidence type="ECO:0000259" key="2">
    <source>
        <dbReference type="Pfam" id="PF17289"/>
    </source>
</evidence>
<dbReference type="Gene3D" id="3.30.420.240">
    <property type="match status" value="1"/>
</dbReference>
<name>A0A3N5BBH1_9BACL</name>
<dbReference type="NCBIfam" id="TIGR01630">
    <property type="entry name" value="psiM2_ORF9"/>
    <property type="match status" value="1"/>
</dbReference>
<evidence type="ECO:0000313" key="4">
    <source>
        <dbReference type="Proteomes" id="UP000277108"/>
    </source>
</evidence>
<dbReference type="RefSeq" id="WP_123808608.1">
    <property type="nucleotide sequence ID" value="NZ_RKRK01000006.1"/>
</dbReference>
<dbReference type="Proteomes" id="UP000277108">
    <property type="component" value="Unassembled WGS sequence"/>
</dbReference>
<dbReference type="OrthoDB" id="378710at2"/>
<protein>
    <submittedName>
        <fullName evidence="3">Putative phage terminase large subunit-like protein</fullName>
    </submittedName>
</protein>
<keyword evidence="4" id="KW-1185">Reference proteome</keyword>
<evidence type="ECO:0000313" key="3">
    <source>
        <dbReference type="EMBL" id="RPF54743.1"/>
    </source>
</evidence>
<keyword evidence="1" id="KW-1188">Viral release from host cell</keyword>
<accession>A0A3N5BBH1</accession>
<dbReference type="Pfam" id="PF17289">
    <property type="entry name" value="Terminase_6C"/>
    <property type="match status" value="1"/>
</dbReference>
<dbReference type="Gene3D" id="3.40.50.300">
    <property type="entry name" value="P-loop containing nucleotide triphosphate hydrolases"/>
    <property type="match status" value="1"/>
</dbReference>
<organism evidence="3 4">
    <name type="scientific">Abyssicoccus albus</name>
    <dbReference type="NCBI Taxonomy" id="1817405"/>
    <lineage>
        <taxon>Bacteria</taxon>
        <taxon>Bacillati</taxon>
        <taxon>Bacillota</taxon>
        <taxon>Bacilli</taxon>
        <taxon>Bacillales</taxon>
        <taxon>Abyssicoccaceae</taxon>
    </lineage>
</organism>
<dbReference type="EMBL" id="RKRK01000006">
    <property type="protein sequence ID" value="RPF54743.1"/>
    <property type="molecule type" value="Genomic_DNA"/>
</dbReference>
<comment type="caution">
    <text evidence="3">The sequence shown here is derived from an EMBL/GenBank/DDBJ whole genome shotgun (WGS) entry which is preliminary data.</text>
</comment>
<dbReference type="InterPro" id="IPR035421">
    <property type="entry name" value="Terminase_6C"/>
</dbReference>
<dbReference type="InterPro" id="IPR006517">
    <property type="entry name" value="Phage_terminase_lsu-like_C"/>
</dbReference>